<evidence type="ECO:0000313" key="1">
    <source>
        <dbReference type="EMBL" id="MEO3714283.1"/>
    </source>
</evidence>
<protein>
    <submittedName>
        <fullName evidence="1">Uncharacterized protein</fullName>
    </submittedName>
</protein>
<keyword evidence="2" id="KW-1185">Reference proteome</keyword>
<reference evidence="1 2" key="1">
    <citation type="submission" date="2024-05" db="EMBL/GenBank/DDBJ databases">
        <title>Roseateles sp. 2.12 16S ribosomal RNA gene Genome sequencing and assembly.</title>
        <authorList>
            <person name="Woo H."/>
        </authorList>
    </citation>
    <scope>NUCLEOTIDE SEQUENCE [LARGE SCALE GENOMIC DNA]</scope>
    <source>
        <strain evidence="1 2">2.12</strain>
    </source>
</reference>
<dbReference type="Proteomes" id="UP001462640">
    <property type="component" value="Unassembled WGS sequence"/>
</dbReference>
<gene>
    <name evidence="1" type="ORF">ABDJ40_16080</name>
</gene>
<evidence type="ECO:0000313" key="2">
    <source>
        <dbReference type="Proteomes" id="UP001462640"/>
    </source>
</evidence>
<dbReference type="RefSeq" id="WP_347611392.1">
    <property type="nucleotide sequence ID" value="NZ_JBDPZC010000007.1"/>
</dbReference>
<dbReference type="EMBL" id="JBDPZC010000007">
    <property type="protein sequence ID" value="MEO3714283.1"/>
    <property type="molecule type" value="Genomic_DNA"/>
</dbReference>
<comment type="caution">
    <text evidence="1">The sequence shown here is derived from an EMBL/GenBank/DDBJ whole genome shotgun (WGS) entry which is preliminary data.</text>
</comment>
<organism evidence="1 2">
    <name type="scientific">Roseateles flavus</name>
    <dbReference type="NCBI Taxonomy" id="3149041"/>
    <lineage>
        <taxon>Bacteria</taxon>
        <taxon>Pseudomonadati</taxon>
        <taxon>Pseudomonadota</taxon>
        <taxon>Betaproteobacteria</taxon>
        <taxon>Burkholderiales</taxon>
        <taxon>Sphaerotilaceae</taxon>
        <taxon>Roseateles</taxon>
    </lineage>
</organism>
<accession>A0ABV0GGS9</accession>
<sequence>MELLPVRDLIAAVEQTVSDSALRWVLFSNGTFVILDPALPAEALEDRAREVLALHGPVHPGSGSADFSVAPLARVAGWAVSSQGPGLFTYVHPAELGSGPVTELAVGLLGRDKRALDARDPCVLHVHAPQQGEPPTA</sequence>
<name>A0ABV0GGS9_9BURK</name>
<proteinExistence type="predicted"/>